<evidence type="ECO:0000313" key="1">
    <source>
        <dbReference type="EMBL" id="ONI41426.1"/>
    </source>
</evidence>
<keyword evidence="2" id="KW-1185">Reference proteome</keyword>
<comment type="caution">
    <text evidence="1">The sequence shown here is derived from an EMBL/GenBank/DDBJ whole genome shotgun (WGS) entry which is preliminary data.</text>
</comment>
<dbReference type="Proteomes" id="UP000188605">
    <property type="component" value="Unassembled WGS sequence"/>
</dbReference>
<reference evidence="1" key="1">
    <citation type="submission" date="2016-08" db="EMBL/GenBank/DDBJ databases">
        <authorList>
            <person name="Ngugi D.K."/>
            <person name="Miyake S."/>
            <person name="Stingl U."/>
        </authorList>
    </citation>
    <scope>NUCLEOTIDE SEQUENCE</scope>
    <source>
        <strain evidence="1">SCG-B11WGA-EpuloA1</strain>
    </source>
</reference>
<gene>
    <name evidence="1" type="ORF">AN396_03660</name>
</gene>
<sequence length="233" mass="24865">MKISQNYQVPPTTFNRATPTPPKEESIKMPTDTYEKGSTETTSGTYANPTTIPTTSQTMPSQTADTVTDEAPEEESTDLDKVKIAIYVSKAKSDLQESQIKMLRDMASGNTTNQANQANQSNSKTSSSIVSSELPPTATTPEGAAAAIAPGGAYSVEAVSGRIMNMAKSFVGENANPEAIESMREAVIKGFEEAGLDIETGEGLPQICLDTFNETMRQFDEWKASTSAKVATS</sequence>
<proteinExistence type="predicted"/>
<name>A0ACC8XEL4_9FIRM</name>
<dbReference type="EMBL" id="LJDB01000038">
    <property type="protein sequence ID" value="ONI41426.1"/>
    <property type="molecule type" value="Genomic_DNA"/>
</dbReference>
<accession>A0ACC8XEL4</accession>
<protein>
    <submittedName>
        <fullName evidence="1">Uncharacterized protein</fullName>
    </submittedName>
</protein>
<organism evidence="1 2">
    <name type="scientific">Candidatus Epulonipiscium fishelsonii</name>
    <dbReference type="NCBI Taxonomy" id="77094"/>
    <lineage>
        <taxon>Bacteria</taxon>
        <taxon>Bacillati</taxon>
        <taxon>Bacillota</taxon>
        <taxon>Clostridia</taxon>
        <taxon>Lachnospirales</taxon>
        <taxon>Lachnospiraceae</taxon>
        <taxon>Candidatus Epulonipiscium</taxon>
    </lineage>
</organism>
<evidence type="ECO:0000313" key="2">
    <source>
        <dbReference type="Proteomes" id="UP000188605"/>
    </source>
</evidence>